<accession>A0A2P5EIA3</accession>
<dbReference type="AlphaFoldDB" id="A0A2P5EIA3"/>
<organism evidence="2 3">
    <name type="scientific">Trema orientale</name>
    <name type="common">Charcoal tree</name>
    <name type="synonym">Celtis orientalis</name>
    <dbReference type="NCBI Taxonomy" id="63057"/>
    <lineage>
        <taxon>Eukaryota</taxon>
        <taxon>Viridiplantae</taxon>
        <taxon>Streptophyta</taxon>
        <taxon>Embryophyta</taxon>
        <taxon>Tracheophyta</taxon>
        <taxon>Spermatophyta</taxon>
        <taxon>Magnoliopsida</taxon>
        <taxon>eudicotyledons</taxon>
        <taxon>Gunneridae</taxon>
        <taxon>Pentapetalae</taxon>
        <taxon>rosids</taxon>
        <taxon>fabids</taxon>
        <taxon>Rosales</taxon>
        <taxon>Cannabaceae</taxon>
        <taxon>Trema</taxon>
    </lineage>
</organism>
<sequence>MCLPFLVEPASICMACLLRRDLLWCSRESSSIEFSETASSLLMHLAFLVDSFSTFIFLFLTYFLVIMALLFLFVPSYFLSSFSSGIRQARKPLTSSSSSSGFLFARKGCT</sequence>
<reference evidence="3" key="1">
    <citation type="submission" date="2016-06" db="EMBL/GenBank/DDBJ databases">
        <title>Parallel loss of symbiosis genes in relatives of nitrogen-fixing non-legume Parasponia.</title>
        <authorList>
            <person name="Van Velzen R."/>
            <person name="Holmer R."/>
            <person name="Bu F."/>
            <person name="Rutten L."/>
            <person name="Van Zeijl A."/>
            <person name="Liu W."/>
            <person name="Santuari L."/>
            <person name="Cao Q."/>
            <person name="Sharma T."/>
            <person name="Shen D."/>
            <person name="Roswanjaya Y."/>
            <person name="Wardhani T."/>
            <person name="Kalhor M.S."/>
            <person name="Jansen J."/>
            <person name="Van den Hoogen J."/>
            <person name="Gungor B."/>
            <person name="Hartog M."/>
            <person name="Hontelez J."/>
            <person name="Verver J."/>
            <person name="Yang W.-C."/>
            <person name="Schijlen E."/>
            <person name="Repin R."/>
            <person name="Schilthuizen M."/>
            <person name="Schranz E."/>
            <person name="Heidstra R."/>
            <person name="Miyata K."/>
            <person name="Fedorova E."/>
            <person name="Kohlen W."/>
            <person name="Bisseling T."/>
            <person name="Smit S."/>
            <person name="Geurts R."/>
        </authorList>
    </citation>
    <scope>NUCLEOTIDE SEQUENCE [LARGE SCALE GENOMIC DNA]</scope>
    <source>
        <strain evidence="3">cv. RG33-2</strain>
    </source>
</reference>
<keyword evidence="1" id="KW-0472">Membrane</keyword>
<dbReference type="InParanoid" id="A0A2P5EIA3"/>
<evidence type="ECO:0000256" key="1">
    <source>
        <dbReference type="SAM" id="Phobius"/>
    </source>
</evidence>
<proteinExistence type="predicted"/>
<protein>
    <recommendedName>
        <fullName evidence="4">Transmembrane protein</fullName>
    </recommendedName>
</protein>
<evidence type="ECO:0000313" key="3">
    <source>
        <dbReference type="Proteomes" id="UP000237000"/>
    </source>
</evidence>
<dbReference type="Proteomes" id="UP000237000">
    <property type="component" value="Unassembled WGS sequence"/>
</dbReference>
<evidence type="ECO:0008006" key="4">
    <source>
        <dbReference type="Google" id="ProtNLM"/>
    </source>
</evidence>
<evidence type="ECO:0000313" key="2">
    <source>
        <dbReference type="EMBL" id="PON85270.1"/>
    </source>
</evidence>
<comment type="caution">
    <text evidence="2">The sequence shown here is derived from an EMBL/GenBank/DDBJ whole genome shotgun (WGS) entry which is preliminary data.</text>
</comment>
<keyword evidence="1" id="KW-0812">Transmembrane</keyword>
<name>A0A2P5EIA3_TREOI</name>
<keyword evidence="3" id="KW-1185">Reference proteome</keyword>
<feature type="transmembrane region" description="Helical" evidence="1">
    <location>
        <begin position="55"/>
        <end position="80"/>
    </location>
</feature>
<keyword evidence="1" id="KW-1133">Transmembrane helix</keyword>
<dbReference type="EMBL" id="JXTC01000150">
    <property type="protein sequence ID" value="PON85270.1"/>
    <property type="molecule type" value="Genomic_DNA"/>
</dbReference>
<gene>
    <name evidence="2" type="ORF">TorRG33x02_189380</name>
</gene>